<proteinExistence type="predicted"/>
<evidence type="ECO:0000313" key="2">
    <source>
        <dbReference type="Proteomes" id="UP000030004"/>
    </source>
</evidence>
<gene>
    <name evidence="1" type="ORF">ATO9_08725</name>
</gene>
<organism evidence="1 2">
    <name type="scientific">Pseudooceanicola atlanticus</name>
    <dbReference type="NCBI Taxonomy" id="1461694"/>
    <lineage>
        <taxon>Bacteria</taxon>
        <taxon>Pseudomonadati</taxon>
        <taxon>Pseudomonadota</taxon>
        <taxon>Alphaproteobacteria</taxon>
        <taxon>Rhodobacterales</taxon>
        <taxon>Paracoccaceae</taxon>
        <taxon>Pseudooceanicola</taxon>
    </lineage>
</organism>
<comment type="caution">
    <text evidence="1">The sequence shown here is derived from an EMBL/GenBank/DDBJ whole genome shotgun (WGS) entry which is preliminary data.</text>
</comment>
<sequence>MMRWIVLLRAVNVGGHGKTPMAELRRALAEAGAQDVATYIQSGNIVMDHPAEDPDAVAAHVSDVIETQFGHRPPALAFTPSEIAAILEANPYSGPQAEYEPKFVTFHLFRAIPAPDAVEALSPRAYPGEEVTLGTQCLYHWPPKGMGVSKLAPIVPKALGVTTTARNLNSMQRILALA</sequence>
<dbReference type="InterPro" id="IPR012545">
    <property type="entry name" value="DUF1697"/>
</dbReference>
<dbReference type="Gene3D" id="3.30.70.1280">
    <property type="entry name" value="SP0830-like domains"/>
    <property type="match status" value="1"/>
</dbReference>
<protein>
    <recommendedName>
        <fullName evidence="3">DUF1697 domain-containing protein</fullName>
    </recommendedName>
</protein>
<evidence type="ECO:0008006" key="3">
    <source>
        <dbReference type="Google" id="ProtNLM"/>
    </source>
</evidence>
<dbReference type="PANTHER" id="PTHR36439:SF1">
    <property type="entry name" value="DUF1697 DOMAIN-CONTAINING PROTEIN"/>
    <property type="match status" value="1"/>
</dbReference>
<dbReference type="STRING" id="1461694.ATO9_08725"/>
<evidence type="ECO:0000313" key="1">
    <source>
        <dbReference type="EMBL" id="KGM48790.1"/>
    </source>
</evidence>
<dbReference type="Proteomes" id="UP000030004">
    <property type="component" value="Unassembled WGS sequence"/>
</dbReference>
<dbReference type="eggNOG" id="COG3797">
    <property type="taxonomic scope" value="Bacteria"/>
</dbReference>
<dbReference type="PIRSF" id="PIRSF008502">
    <property type="entry name" value="UCP008502"/>
    <property type="match status" value="1"/>
</dbReference>
<name>A0A0A0EER1_9RHOB</name>
<dbReference type="SUPFAM" id="SSF160379">
    <property type="entry name" value="SP0830-like"/>
    <property type="match status" value="1"/>
</dbReference>
<dbReference type="EMBL" id="AQQX01000003">
    <property type="protein sequence ID" value="KGM48790.1"/>
    <property type="molecule type" value="Genomic_DNA"/>
</dbReference>
<dbReference type="PANTHER" id="PTHR36439">
    <property type="entry name" value="BLL4334 PROTEIN"/>
    <property type="match status" value="1"/>
</dbReference>
<dbReference type="AlphaFoldDB" id="A0A0A0EER1"/>
<reference evidence="1 2" key="1">
    <citation type="journal article" date="2015" name="Antonie Van Leeuwenhoek">
        <title>Pseudooceanicola atlanticus gen. nov. sp. nov., isolated from surface seawater of the Atlantic Ocean and reclassification of Oceanicola batsensis, Oceanicola marinus, Oceanicola nitratireducens, Oceanicola nanhaiensis, Oceanicola antarcticus and Oceanicola flagellatus, as Pseudooceanicola batsensis comb. nov., Pseudooceanicola marinus comb. nov., Pseudooceanicola nitratireducens comb. nov., Pseudooceanicola nanhaiensis comb. nov., Pseudooceanicola antarcticus comb. nov., and Pseudooceanicola flagellatus comb. nov.</title>
        <authorList>
            <person name="Lai Q."/>
            <person name="Li G."/>
            <person name="Liu X."/>
            <person name="Du Y."/>
            <person name="Sun F."/>
            <person name="Shao Z."/>
        </authorList>
    </citation>
    <scope>NUCLEOTIDE SEQUENCE [LARGE SCALE GENOMIC DNA]</scope>
    <source>
        <strain evidence="1 2">22II-s11g</strain>
    </source>
</reference>
<accession>A0A0A0EER1</accession>
<dbReference type="Pfam" id="PF08002">
    <property type="entry name" value="DUF1697"/>
    <property type="match status" value="1"/>
</dbReference>
<keyword evidence="2" id="KW-1185">Reference proteome</keyword>